<dbReference type="AlphaFoldDB" id="A0A3P7PDB8"/>
<keyword evidence="1" id="KW-1133">Transmembrane helix</keyword>
<proteinExistence type="predicted"/>
<keyword evidence="1" id="KW-0812">Transmembrane</keyword>
<protein>
    <submittedName>
        <fullName evidence="2">Uncharacterized protein</fullName>
    </submittedName>
</protein>
<name>A0A3P7PDB8_DIBLA</name>
<evidence type="ECO:0000256" key="1">
    <source>
        <dbReference type="SAM" id="Phobius"/>
    </source>
</evidence>
<dbReference type="Proteomes" id="UP000281553">
    <property type="component" value="Unassembled WGS sequence"/>
</dbReference>
<reference evidence="2 3" key="1">
    <citation type="submission" date="2018-11" db="EMBL/GenBank/DDBJ databases">
        <authorList>
            <consortium name="Pathogen Informatics"/>
        </authorList>
    </citation>
    <scope>NUCLEOTIDE SEQUENCE [LARGE SCALE GENOMIC DNA]</scope>
</reference>
<organism evidence="2 3">
    <name type="scientific">Dibothriocephalus latus</name>
    <name type="common">Fish tapeworm</name>
    <name type="synonym">Diphyllobothrium latum</name>
    <dbReference type="NCBI Taxonomy" id="60516"/>
    <lineage>
        <taxon>Eukaryota</taxon>
        <taxon>Metazoa</taxon>
        <taxon>Spiralia</taxon>
        <taxon>Lophotrochozoa</taxon>
        <taxon>Platyhelminthes</taxon>
        <taxon>Cestoda</taxon>
        <taxon>Eucestoda</taxon>
        <taxon>Diphyllobothriidea</taxon>
        <taxon>Diphyllobothriidae</taxon>
        <taxon>Dibothriocephalus</taxon>
    </lineage>
</organism>
<keyword evidence="3" id="KW-1185">Reference proteome</keyword>
<dbReference type="EMBL" id="UYRU01064478">
    <property type="protein sequence ID" value="VDN16046.1"/>
    <property type="molecule type" value="Genomic_DNA"/>
</dbReference>
<gene>
    <name evidence="2" type="ORF">DILT_LOCUS11877</name>
</gene>
<evidence type="ECO:0000313" key="3">
    <source>
        <dbReference type="Proteomes" id="UP000281553"/>
    </source>
</evidence>
<keyword evidence="1" id="KW-0472">Membrane</keyword>
<feature type="transmembrane region" description="Helical" evidence="1">
    <location>
        <begin position="107"/>
        <end position="135"/>
    </location>
</feature>
<evidence type="ECO:0000313" key="2">
    <source>
        <dbReference type="EMBL" id="VDN16046.1"/>
    </source>
</evidence>
<sequence>MVCDDITRLRLPPRTGSFSGLAPSNIPNHGFHYTQLFTSSLLSSSSSKPTNDCCCHAAVESSRQGRWWRRIDTGHCSRSHGPLVGFNRLPVALTSRKRANGGCYVRVHVSVVAGLAITVVWSQRVLAFVCVVLVVM</sequence>
<accession>A0A3P7PDB8</accession>